<comment type="caution">
    <text evidence="2">The sequence shown here is derived from an EMBL/GenBank/DDBJ whole genome shotgun (WGS) entry which is preliminary data.</text>
</comment>
<evidence type="ECO:0000313" key="2">
    <source>
        <dbReference type="EMBL" id="KAK1754212.1"/>
    </source>
</evidence>
<dbReference type="Proteomes" id="UP001239445">
    <property type="component" value="Unassembled WGS sequence"/>
</dbReference>
<reference evidence="2" key="1">
    <citation type="submission" date="2023-06" db="EMBL/GenBank/DDBJ databases">
        <title>Genome-scale phylogeny and comparative genomics of the fungal order Sordariales.</title>
        <authorList>
            <consortium name="Lawrence Berkeley National Laboratory"/>
            <person name="Hensen N."/>
            <person name="Bonometti L."/>
            <person name="Westerberg I."/>
            <person name="Brannstrom I.O."/>
            <person name="Guillou S."/>
            <person name="Cros-Aarteil S."/>
            <person name="Calhoun S."/>
            <person name="Haridas S."/>
            <person name="Kuo A."/>
            <person name="Mondo S."/>
            <person name="Pangilinan J."/>
            <person name="Riley R."/>
            <person name="Labutti K."/>
            <person name="Andreopoulos B."/>
            <person name="Lipzen A."/>
            <person name="Chen C."/>
            <person name="Yanf M."/>
            <person name="Daum C."/>
            <person name="Ng V."/>
            <person name="Clum A."/>
            <person name="Steindorff A."/>
            <person name="Ohm R."/>
            <person name="Martin F."/>
            <person name="Silar P."/>
            <person name="Natvig D."/>
            <person name="Lalanne C."/>
            <person name="Gautier V."/>
            <person name="Ament-Velasquez S.L."/>
            <person name="Kruys A."/>
            <person name="Hutchinson M.I."/>
            <person name="Powell A.J."/>
            <person name="Barry K."/>
            <person name="Miller A.N."/>
            <person name="Grigoriev I.V."/>
            <person name="Debuchy R."/>
            <person name="Gladieux P."/>
            <person name="Thoren M.H."/>
            <person name="Johannesson H."/>
        </authorList>
    </citation>
    <scope>NUCLEOTIDE SEQUENCE</scope>
    <source>
        <strain evidence="2">PSN4</strain>
    </source>
</reference>
<name>A0AAJ0F569_9PEZI</name>
<feature type="compositionally biased region" description="Low complexity" evidence="1">
    <location>
        <begin position="14"/>
        <end position="23"/>
    </location>
</feature>
<organism evidence="2 3">
    <name type="scientific">Echria macrotheca</name>
    <dbReference type="NCBI Taxonomy" id="438768"/>
    <lineage>
        <taxon>Eukaryota</taxon>
        <taxon>Fungi</taxon>
        <taxon>Dikarya</taxon>
        <taxon>Ascomycota</taxon>
        <taxon>Pezizomycotina</taxon>
        <taxon>Sordariomycetes</taxon>
        <taxon>Sordariomycetidae</taxon>
        <taxon>Sordariales</taxon>
        <taxon>Schizotheciaceae</taxon>
        <taxon>Echria</taxon>
    </lineage>
</organism>
<protein>
    <submittedName>
        <fullName evidence="2">Uncharacterized protein</fullName>
    </submittedName>
</protein>
<feature type="compositionally biased region" description="Polar residues" evidence="1">
    <location>
        <begin position="235"/>
        <end position="247"/>
    </location>
</feature>
<evidence type="ECO:0000313" key="3">
    <source>
        <dbReference type="Proteomes" id="UP001239445"/>
    </source>
</evidence>
<evidence type="ECO:0000256" key="1">
    <source>
        <dbReference type="SAM" id="MobiDB-lite"/>
    </source>
</evidence>
<gene>
    <name evidence="2" type="ORF">QBC47DRAFT_39750</name>
</gene>
<dbReference type="EMBL" id="MU839836">
    <property type="protein sequence ID" value="KAK1754212.1"/>
    <property type="molecule type" value="Genomic_DNA"/>
</dbReference>
<accession>A0AAJ0F569</accession>
<keyword evidence="3" id="KW-1185">Reference proteome</keyword>
<feature type="compositionally biased region" description="Polar residues" evidence="1">
    <location>
        <begin position="30"/>
        <end position="44"/>
    </location>
</feature>
<feature type="region of interest" description="Disordered" evidence="1">
    <location>
        <begin position="228"/>
        <end position="256"/>
    </location>
</feature>
<feature type="region of interest" description="Disordered" evidence="1">
    <location>
        <begin position="1"/>
        <end position="58"/>
    </location>
</feature>
<dbReference type="AlphaFoldDB" id="A0AAJ0F569"/>
<proteinExistence type="predicted"/>
<sequence length="256" mass="28015">MRLANSDSTVPGLPSSVSENSPESSHERISNPSRTASTVSSSTIEVPRLPTPPSLDNDGRKLVADLEAAIEASRAAETLHAYDVGVCAALESMAKHWNAQAAQFHTSNSEKRIFQREAQRLEDLIIRAQQQVHVGDRRLILKRAEEKRLWAEVEKTQGARGDAINATVDRLVENTERMRLEGGPDKELFSRAAGMLSDTERDLESGGAEFLRNLMLSSIFTEQHMRARHGGDECSNGTLVAQPTPARQTLAPPAPS</sequence>